<evidence type="ECO:0000313" key="12">
    <source>
        <dbReference type="EMBL" id="BBB91205.1"/>
    </source>
</evidence>
<comment type="subcellular location">
    <subcellularLocation>
        <location evidence="8">Cytoplasm</location>
    </subcellularLocation>
</comment>
<reference evidence="12 13" key="1">
    <citation type="journal article" date="2018" name="Int. J. Syst. Evol. Microbiol.">
        <title>Methylomusa anaerophila gen. nov., sp. nov., an anaerobic methanol-utilizing bacterium isolated from a microbial fuel cell.</title>
        <authorList>
            <person name="Amano N."/>
            <person name="Yamamuro A."/>
            <person name="Miyahara M."/>
            <person name="Kouzuma A."/>
            <person name="Abe T."/>
            <person name="Watanabe K."/>
        </authorList>
    </citation>
    <scope>NUCLEOTIDE SEQUENCE [LARGE SCALE GENOMIC DNA]</scope>
    <source>
        <strain evidence="12 13">MMFC1</strain>
    </source>
</reference>
<evidence type="ECO:0000259" key="9">
    <source>
        <dbReference type="Pfam" id="PF01225"/>
    </source>
</evidence>
<dbReference type="InterPro" id="IPR035911">
    <property type="entry name" value="MurE/MurF_N"/>
</dbReference>
<dbReference type="InterPro" id="IPR004101">
    <property type="entry name" value="Mur_ligase_C"/>
</dbReference>
<evidence type="ECO:0000256" key="1">
    <source>
        <dbReference type="ARBA" id="ARBA00004752"/>
    </source>
</evidence>
<dbReference type="PANTHER" id="PTHR23135">
    <property type="entry name" value="MUR LIGASE FAMILY MEMBER"/>
    <property type="match status" value="1"/>
</dbReference>
<accession>A0A348AJF7</accession>
<name>A0A348AJF7_9FIRM</name>
<protein>
    <submittedName>
        <fullName evidence="12">UDP-N-acetylmuramoyl-L-alanyl-D-glutamate--2,6-diaminopimelate ligase</fullName>
        <ecNumber evidence="12">6.3.2.13</ecNumber>
    </submittedName>
</protein>
<dbReference type="InterPro" id="IPR005761">
    <property type="entry name" value="UDP-N-AcMur-Glu-dNH2Pim_ligase"/>
</dbReference>
<sequence>MKNALSDLIGTVEGITCHSAEVKPGYVFVAIEGRSTDGNLYIKDAVARGAIAIVTDKPGNLSFLKPPVVNVPDARWAFSQLAASFYGDPSRFLSLVGVSGSNGKTTITHMLEHIFSQAGYKAGLIGTVQVKTGKKSFPSILTTPDAASIHKYLAEMRQNGVTHAAMEVSAQGVAMKRVEHVQFSGGIMSNICPDHLDFYGDFSSYLAAKQDFLRLIPNHAPLVINQGDLYCSDLAVSFPGPVITCAVDSCADISARILHLTSYSSNFVLELSRPLTTSAGAVIPACLIPVRLTVPGRHNVENALLAGTAALLQDIPLPLVVAALGNFKGVKRRMNVFHIQGLTVIDDTALNPGSIEAVFETVQAFRYRHLIVVNAIRGKRGPAINAMNAATLAGIAKELPLELIITSSSEQVPSSDTVLPEEQLAFLSTLDALGVNYTYSVTLSAALQTALNYAQTGDLVVLIGAQGMDAGRNVFTNILVPDADALCGGSYLTL</sequence>
<dbReference type="GO" id="GO:0008360">
    <property type="term" value="P:regulation of cell shape"/>
    <property type="evidence" value="ECO:0007669"/>
    <property type="project" value="UniProtKB-KW"/>
</dbReference>
<evidence type="ECO:0000259" key="11">
    <source>
        <dbReference type="Pfam" id="PF08245"/>
    </source>
</evidence>
<dbReference type="GO" id="GO:0008765">
    <property type="term" value="F:UDP-N-acetylmuramoylalanyl-D-glutamate-2,6-diaminopimelate ligase activity"/>
    <property type="evidence" value="ECO:0007669"/>
    <property type="project" value="UniProtKB-EC"/>
</dbReference>
<dbReference type="OrthoDB" id="9800958at2"/>
<dbReference type="GO" id="GO:0005737">
    <property type="term" value="C:cytoplasm"/>
    <property type="evidence" value="ECO:0007669"/>
    <property type="project" value="UniProtKB-SubCell"/>
</dbReference>
<feature type="domain" description="Mur ligase central" evidence="11">
    <location>
        <begin position="98"/>
        <end position="309"/>
    </location>
</feature>
<dbReference type="GO" id="GO:0051301">
    <property type="term" value="P:cell division"/>
    <property type="evidence" value="ECO:0007669"/>
    <property type="project" value="UniProtKB-KW"/>
</dbReference>
<comment type="pathway">
    <text evidence="1 8">Cell wall biogenesis; peptidoglycan biosynthesis.</text>
</comment>
<feature type="domain" description="Mur ligase C-terminal" evidence="10">
    <location>
        <begin position="332"/>
        <end position="465"/>
    </location>
</feature>
<dbReference type="InterPro" id="IPR036615">
    <property type="entry name" value="Mur_ligase_C_dom_sf"/>
</dbReference>
<evidence type="ECO:0000256" key="2">
    <source>
        <dbReference type="ARBA" id="ARBA00005898"/>
    </source>
</evidence>
<proteinExistence type="inferred from homology"/>
<dbReference type="SUPFAM" id="SSF63418">
    <property type="entry name" value="MurE/MurF N-terminal domain"/>
    <property type="match status" value="1"/>
</dbReference>
<dbReference type="EC" id="6.3.2.13" evidence="12"/>
<dbReference type="NCBIfam" id="TIGR01085">
    <property type="entry name" value="murE"/>
    <property type="match status" value="1"/>
</dbReference>
<dbReference type="GO" id="GO:0071555">
    <property type="term" value="P:cell wall organization"/>
    <property type="evidence" value="ECO:0007669"/>
    <property type="project" value="UniProtKB-KW"/>
</dbReference>
<dbReference type="EMBL" id="AP018449">
    <property type="protein sequence ID" value="BBB91205.1"/>
    <property type="molecule type" value="Genomic_DNA"/>
</dbReference>
<evidence type="ECO:0000256" key="6">
    <source>
        <dbReference type="ARBA" id="ARBA00023306"/>
    </source>
</evidence>
<keyword evidence="12" id="KW-0436">Ligase</keyword>
<evidence type="ECO:0000259" key="10">
    <source>
        <dbReference type="Pfam" id="PF02875"/>
    </source>
</evidence>
<dbReference type="InterPro" id="IPR036565">
    <property type="entry name" value="Mur-like_cat_sf"/>
</dbReference>
<dbReference type="GO" id="GO:0009252">
    <property type="term" value="P:peptidoglycan biosynthetic process"/>
    <property type="evidence" value="ECO:0007669"/>
    <property type="project" value="UniProtKB-UniPathway"/>
</dbReference>
<dbReference type="KEGG" id="mana:MAMMFC1_01876"/>
<dbReference type="Proteomes" id="UP000276437">
    <property type="component" value="Chromosome"/>
</dbReference>
<dbReference type="SUPFAM" id="SSF53244">
    <property type="entry name" value="MurD-like peptide ligases, peptide-binding domain"/>
    <property type="match status" value="1"/>
</dbReference>
<dbReference type="PANTHER" id="PTHR23135:SF4">
    <property type="entry name" value="UDP-N-ACETYLMURAMOYL-L-ALANYL-D-GLUTAMATE--2,6-DIAMINOPIMELATE LIGASE MURE HOMOLOG, CHLOROPLASTIC"/>
    <property type="match status" value="1"/>
</dbReference>
<dbReference type="UniPathway" id="UPA00219"/>
<dbReference type="Gene3D" id="3.40.1390.10">
    <property type="entry name" value="MurE/MurF, N-terminal domain"/>
    <property type="match status" value="1"/>
</dbReference>
<evidence type="ECO:0000256" key="4">
    <source>
        <dbReference type="ARBA" id="ARBA00022960"/>
    </source>
</evidence>
<evidence type="ECO:0000256" key="5">
    <source>
        <dbReference type="ARBA" id="ARBA00022984"/>
    </source>
</evidence>
<dbReference type="GO" id="GO:0005524">
    <property type="term" value="F:ATP binding"/>
    <property type="evidence" value="ECO:0007669"/>
    <property type="project" value="InterPro"/>
</dbReference>
<dbReference type="RefSeq" id="WP_126308256.1">
    <property type="nucleotide sequence ID" value="NZ_AP018449.1"/>
</dbReference>
<keyword evidence="13" id="KW-1185">Reference proteome</keyword>
<organism evidence="12 13">
    <name type="scientific">Methylomusa anaerophila</name>
    <dbReference type="NCBI Taxonomy" id="1930071"/>
    <lineage>
        <taxon>Bacteria</taxon>
        <taxon>Bacillati</taxon>
        <taxon>Bacillota</taxon>
        <taxon>Negativicutes</taxon>
        <taxon>Selenomonadales</taxon>
        <taxon>Sporomusaceae</taxon>
        <taxon>Methylomusa</taxon>
    </lineage>
</organism>
<keyword evidence="4 8" id="KW-0133">Cell shape</keyword>
<feature type="domain" description="Mur ligase N-terminal catalytic" evidence="9">
    <location>
        <begin position="12"/>
        <end position="86"/>
    </location>
</feature>
<dbReference type="Pfam" id="PF01225">
    <property type="entry name" value="Mur_ligase"/>
    <property type="match status" value="1"/>
</dbReference>
<comment type="similarity">
    <text evidence="2">Belongs to the MurCDEF family. MurE subfamily.</text>
</comment>
<evidence type="ECO:0000256" key="3">
    <source>
        <dbReference type="ARBA" id="ARBA00022618"/>
    </source>
</evidence>
<dbReference type="Pfam" id="PF08245">
    <property type="entry name" value="Mur_ligase_M"/>
    <property type="match status" value="1"/>
</dbReference>
<gene>
    <name evidence="12" type="primary">murE_1</name>
    <name evidence="12" type="ORF">MAMMFC1_01876</name>
</gene>
<dbReference type="Gene3D" id="3.40.1190.10">
    <property type="entry name" value="Mur-like, catalytic domain"/>
    <property type="match status" value="1"/>
</dbReference>
<keyword evidence="3 8" id="KW-0132">Cell division</keyword>
<keyword evidence="5 8" id="KW-0573">Peptidoglycan synthesis</keyword>
<dbReference type="InterPro" id="IPR013221">
    <property type="entry name" value="Mur_ligase_cen"/>
</dbReference>
<evidence type="ECO:0000256" key="7">
    <source>
        <dbReference type="ARBA" id="ARBA00023316"/>
    </source>
</evidence>
<evidence type="ECO:0000313" key="13">
    <source>
        <dbReference type="Proteomes" id="UP000276437"/>
    </source>
</evidence>
<keyword evidence="7 8" id="KW-0961">Cell wall biogenesis/degradation</keyword>
<dbReference type="AlphaFoldDB" id="A0A348AJF7"/>
<dbReference type="Gene3D" id="3.90.190.20">
    <property type="entry name" value="Mur ligase, C-terminal domain"/>
    <property type="match status" value="1"/>
</dbReference>
<dbReference type="SUPFAM" id="SSF53623">
    <property type="entry name" value="MurD-like peptide ligases, catalytic domain"/>
    <property type="match status" value="1"/>
</dbReference>
<keyword evidence="6 8" id="KW-0131">Cell cycle</keyword>
<dbReference type="Pfam" id="PF02875">
    <property type="entry name" value="Mur_ligase_C"/>
    <property type="match status" value="1"/>
</dbReference>
<evidence type="ECO:0000256" key="8">
    <source>
        <dbReference type="RuleBase" id="RU004135"/>
    </source>
</evidence>
<dbReference type="InterPro" id="IPR000713">
    <property type="entry name" value="Mur_ligase_N"/>
</dbReference>